<sequence length="206" mass="22516">MIVVASDALWKNRAVCGKKFTVKCTEPRNGVPHPCTGKSVTVKVIDQCPGCPSTMDLSREAFEIIAKPDAGIINIDYKKGNDCLEWKKPDHQTIKINCDASWTSESRWAAIATVVRDCTGKDQGKMIVAVGDALWDNGTVCGKMFTMTCTRPRNPIPHQCTGKSVTIKIVDHCPGCPSTINLSREAFAIITNPVASIINVDYKQYA</sequence>
<evidence type="ECO:0000259" key="1">
    <source>
        <dbReference type="PROSITE" id="PS50842"/>
    </source>
</evidence>
<dbReference type="SUPFAM" id="SSF50685">
    <property type="entry name" value="Barwin-like endoglucanases"/>
    <property type="match status" value="2"/>
</dbReference>
<keyword evidence="3" id="KW-1185">Reference proteome</keyword>
<name>A0A7J9EGA5_9ROSI</name>
<feature type="domain" description="Expansin-like EG45" evidence="1">
    <location>
        <begin position="1"/>
        <end position="79"/>
    </location>
</feature>
<dbReference type="SMART" id="SM00837">
    <property type="entry name" value="DPBB_1"/>
    <property type="match status" value="2"/>
</dbReference>
<protein>
    <recommendedName>
        <fullName evidence="1">Expansin-like EG45 domain-containing protein</fullName>
    </recommendedName>
</protein>
<dbReference type="Gene3D" id="2.40.40.10">
    <property type="entry name" value="RlpA-like domain"/>
    <property type="match status" value="2"/>
</dbReference>
<reference evidence="2 3" key="1">
    <citation type="journal article" date="2019" name="Genome Biol. Evol.">
        <title>Insights into the evolution of the New World diploid cottons (Gossypium, subgenus Houzingenia) based on genome sequencing.</title>
        <authorList>
            <person name="Grover C.E."/>
            <person name="Arick M.A. 2nd"/>
            <person name="Thrash A."/>
            <person name="Conover J.L."/>
            <person name="Sanders W.S."/>
            <person name="Peterson D.G."/>
            <person name="Frelichowski J.E."/>
            <person name="Scheffler J.A."/>
            <person name="Scheffler B.E."/>
            <person name="Wendel J.F."/>
        </authorList>
    </citation>
    <scope>NUCLEOTIDE SEQUENCE [LARGE SCALE GENOMIC DNA]</scope>
    <source>
        <strain evidence="2">8</strain>
        <tissue evidence="2">Leaf</tissue>
    </source>
</reference>
<evidence type="ECO:0000313" key="3">
    <source>
        <dbReference type="Proteomes" id="UP000593568"/>
    </source>
</evidence>
<dbReference type="InterPro" id="IPR044206">
    <property type="entry name" value="EGC1/2"/>
</dbReference>
<comment type="caution">
    <text evidence="2">The sequence shown here is derived from an EMBL/GenBank/DDBJ whole genome shotgun (WGS) entry which is preliminary data.</text>
</comment>
<dbReference type="Pfam" id="PF03330">
    <property type="entry name" value="DPBB_1"/>
    <property type="match status" value="2"/>
</dbReference>
<dbReference type="GO" id="GO:0048046">
    <property type="term" value="C:apoplast"/>
    <property type="evidence" value="ECO:0007669"/>
    <property type="project" value="InterPro"/>
</dbReference>
<dbReference type="PROSITE" id="PS50842">
    <property type="entry name" value="EXPANSIN_EG45"/>
    <property type="match status" value="2"/>
</dbReference>
<proteinExistence type="predicted"/>
<organism evidence="2 3">
    <name type="scientific">Gossypium trilobum</name>
    <dbReference type="NCBI Taxonomy" id="34281"/>
    <lineage>
        <taxon>Eukaryota</taxon>
        <taxon>Viridiplantae</taxon>
        <taxon>Streptophyta</taxon>
        <taxon>Embryophyta</taxon>
        <taxon>Tracheophyta</taxon>
        <taxon>Spermatophyta</taxon>
        <taxon>Magnoliopsida</taxon>
        <taxon>eudicotyledons</taxon>
        <taxon>Gunneridae</taxon>
        <taxon>Pentapetalae</taxon>
        <taxon>rosids</taxon>
        <taxon>malvids</taxon>
        <taxon>Malvales</taxon>
        <taxon>Malvaceae</taxon>
        <taxon>Malvoideae</taxon>
        <taxon>Gossypium</taxon>
    </lineage>
</organism>
<dbReference type="InterPro" id="IPR007112">
    <property type="entry name" value="Expansin/allergen_DPBB_dom"/>
</dbReference>
<dbReference type="EMBL" id="JABEZW010000008">
    <property type="protein sequence ID" value="MBA0772076.1"/>
    <property type="molecule type" value="Genomic_DNA"/>
</dbReference>
<dbReference type="AlphaFoldDB" id="A0A7J9EGA5"/>
<feature type="domain" description="Expansin-like EG45" evidence="1">
    <location>
        <begin position="124"/>
        <end position="206"/>
    </location>
</feature>
<dbReference type="InterPro" id="IPR009009">
    <property type="entry name" value="RlpA-like_DPBB"/>
</dbReference>
<dbReference type="InterPro" id="IPR036908">
    <property type="entry name" value="RlpA-like_sf"/>
</dbReference>
<dbReference type="Proteomes" id="UP000593568">
    <property type="component" value="Unassembled WGS sequence"/>
</dbReference>
<dbReference type="PANTHER" id="PTHR47295">
    <property type="entry name" value="EG45-LIKE DOMAIN CONTAINING PROTEIN 1-RELATED"/>
    <property type="match status" value="1"/>
</dbReference>
<gene>
    <name evidence="2" type="ORF">Gotri_007514</name>
</gene>
<dbReference type="GO" id="GO:0009627">
    <property type="term" value="P:systemic acquired resistance"/>
    <property type="evidence" value="ECO:0007669"/>
    <property type="project" value="InterPro"/>
</dbReference>
<dbReference type="PANTHER" id="PTHR47295:SF2">
    <property type="entry name" value="EG45-LIKE DOMAIN CONTAINING PROTEIN 1-RELATED"/>
    <property type="match status" value="1"/>
</dbReference>
<dbReference type="CDD" id="cd22269">
    <property type="entry name" value="DPBB_EG45-like"/>
    <property type="match status" value="2"/>
</dbReference>
<accession>A0A7J9EGA5</accession>
<evidence type="ECO:0000313" key="2">
    <source>
        <dbReference type="EMBL" id="MBA0772076.1"/>
    </source>
</evidence>